<comment type="caution">
    <text evidence="2">The sequence shown here is derived from an EMBL/GenBank/DDBJ whole genome shotgun (WGS) entry which is preliminary data.</text>
</comment>
<gene>
    <name evidence="2" type="ORF">DSM101010T_15820</name>
</gene>
<name>A0A7J0BHQ6_9BACT</name>
<reference evidence="2 3" key="1">
    <citation type="submission" date="2020-05" db="EMBL/GenBank/DDBJ databases">
        <title>Draft genome sequence of Desulfovibrio sp. strain HN2T.</title>
        <authorList>
            <person name="Ueno A."/>
            <person name="Tamazawa S."/>
            <person name="Tamamura S."/>
            <person name="Murakami T."/>
            <person name="Kiyama T."/>
            <person name="Inomata H."/>
            <person name="Amano Y."/>
            <person name="Miyakawa K."/>
            <person name="Tamaki H."/>
            <person name="Naganuma T."/>
            <person name="Kaneko K."/>
        </authorList>
    </citation>
    <scope>NUCLEOTIDE SEQUENCE [LARGE SCALE GENOMIC DNA]</scope>
    <source>
        <strain evidence="2 3">HN2</strain>
    </source>
</reference>
<dbReference type="AlphaFoldDB" id="A0A7J0BHQ6"/>
<keyword evidence="3" id="KW-1185">Reference proteome</keyword>
<dbReference type="SUPFAM" id="SSF51126">
    <property type="entry name" value="Pectin lyase-like"/>
    <property type="match status" value="1"/>
</dbReference>
<evidence type="ECO:0000313" key="2">
    <source>
        <dbReference type="EMBL" id="GFM33217.1"/>
    </source>
</evidence>
<accession>A0A7J0BHQ6</accession>
<protein>
    <recommendedName>
        <fullName evidence="1">Right handed beta helix domain-containing protein</fullName>
    </recommendedName>
</protein>
<dbReference type="Proteomes" id="UP000503840">
    <property type="component" value="Unassembled WGS sequence"/>
</dbReference>
<dbReference type="EMBL" id="BLVO01000013">
    <property type="protein sequence ID" value="GFM33217.1"/>
    <property type="molecule type" value="Genomic_DNA"/>
</dbReference>
<proteinExistence type="predicted"/>
<evidence type="ECO:0000259" key="1">
    <source>
        <dbReference type="Pfam" id="PF13229"/>
    </source>
</evidence>
<dbReference type="Gene3D" id="2.160.20.10">
    <property type="entry name" value="Single-stranded right-handed beta-helix, Pectin lyase-like"/>
    <property type="match status" value="1"/>
</dbReference>
<dbReference type="InterPro" id="IPR039448">
    <property type="entry name" value="Beta_helix"/>
</dbReference>
<dbReference type="InterPro" id="IPR006626">
    <property type="entry name" value="PbH1"/>
</dbReference>
<sequence>MKAGDVMLFKAGEHRLDKVYTLKPAGTKDAPCILRGEDGAVLKGTFDKATNIKEFGPDEYSGLKLFGSWFRLEHLTITNIGGGINLVGSNVVVKDVTVRDYSNYAFILNKSYNVVFDGLVASGSRFEHGVYLTSEGSEITFRNCLFEDTAVNGVHINGKNIRNVLIERCVFRNNSREWGACITQMNGASGIRIYNNLFYNNKGHIFTMGGRDVRIYGNTVYQEPRGREGQVFVVTAPLVDWSVKQNVFATNTHAFDVKSPAFLEGAEFDWNVYGQDASEPDSFYSGYGIEKNGMIDANVEFVHAPSGTGEADLRLRFGSDGASGAPLLPELREDCVGAMRKDGGVIGAYAEPGH</sequence>
<evidence type="ECO:0000313" key="3">
    <source>
        <dbReference type="Proteomes" id="UP000503840"/>
    </source>
</evidence>
<dbReference type="InterPro" id="IPR011050">
    <property type="entry name" value="Pectin_lyase_fold/virulence"/>
</dbReference>
<dbReference type="Pfam" id="PF13229">
    <property type="entry name" value="Beta_helix"/>
    <property type="match status" value="1"/>
</dbReference>
<organism evidence="2 3">
    <name type="scientific">Desulfovibrio subterraneus</name>
    <dbReference type="NCBI Taxonomy" id="2718620"/>
    <lineage>
        <taxon>Bacteria</taxon>
        <taxon>Pseudomonadati</taxon>
        <taxon>Thermodesulfobacteriota</taxon>
        <taxon>Desulfovibrionia</taxon>
        <taxon>Desulfovibrionales</taxon>
        <taxon>Desulfovibrionaceae</taxon>
        <taxon>Desulfovibrio</taxon>
    </lineage>
</organism>
<dbReference type="InterPro" id="IPR012334">
    <property type="entry name" value="Pectin_lyas_fold"/>
</dbReference>
<feature type="domain" description="Right handed beta helix" evidence="1">
    <location>
        <begin position="72"/>
        <end position="198"/>
    </location>
</feature>
<dbReference type="SMART" id="SM00710">
    <property type="entry name" value="PbH1"/>
    <property type="match status" value="5"/>
</dbReference>